<accession>A0ACD3B8U2</accession>
<gene>
    <name evidence="1" type="ORF">BDN72DRAFT_955880</name>
</gene>
<protein>
    <submittedName>
        <fullName evidence="1">Uncharacterized protein</fullName>
    </submittedName>
</protein>
<dbReference type="EMBL" id="ML208269">
    <property type="protein sequence ID" value="TFK74255.1"/>
    <property type="molecule type" value="Genomic_DNA"/>
</dbReference>
<evidence type="ECO:0000313" key="1">
    <source>
        <dbReference type="EMBL" id="TFK74255.1"/>
    </source>
</evidence>
<reference evidence="1 2" key="1">
    <citation type="journal article" date="2019" name="Nat. Ecol. Evol.">
        <title>Megaphylogeny resolves global patterns of mushroom evolution.</title>
        <authorList>
            <person name="Varga T."/>
            <person name="Krizsan K."/>
            <person name="Foldi C."/>
            <person name="Dima B."/>
            <person name="Sanchez-Garcia M."/>
            <person name="Sanchez-Ramirez S."/>
            <person name="Szollosi G.J."/>
            <person name="Szarkandi J.G."/>
            <person name="Papp V."/>
            <person name="Albert L."/>
            <person name="Andreopoulos W."/>
            <person name="Angelini C."/>
            <person name="Antonin V."/>
            <person name="Barry K.W."/>
            <person name="Bougher N.L."/>
            <person name="Buchanan P."/>
            <person name="Buyck B."/>
            <person name="Bense V."/>
            <person name="Catcheside P."/>
            <person name="Chovatia M."/>
            <person name="Cooper J."/>
            <person name="Damon W."/>
            <person name="Desjardin D."/>
            <person name="Finy P."/>
            <person name="Geml J."/>
            <person name="Haridas S."/>
            <person name="Hughes K."/>
            <person name="Justo A."/>
            <person name="Karasinski D."/>
            <person name="Kautmanova I."/>
            <person name="Kiss B."/>
            <person name="Kocsube S."/>
            <person name="Kotiranta H."/>
            <person name="LaButti K.M."/>
            <person name="Lechner B.E."/>
            <person name="Liimatainen K."/>
            <person name="Lipzen A."/>
            <person name="Lukacs Z."/>
            <person name="Mihaltcheva S."/>
            <person name="Morgado L.N."/>
            <person name="Niskanen T."/>
            <person name="Noordeloos M.E."/>
            <person name="Ohm R.A."/>
            <person name="Ortiz-Santana B."/>
            <person name="Ovrebo C."/>
            <person name="Racz N."/>
            <person name="Riley R."/>
            <person name="Savchenko A."/>
            <person name="Shiryaev A."/>
            <person name="Soop K."/>
            <person name="Spirin V."/>
            <person name="Szebenyi C."/>
            <person name="Tomsovsky M."/>
            <person name="Tulloss R.E."/>
            <person name="Uehling J."/>
            <person name="Grigoriev I.V."/>
            <person name="Vagvolgyi C."/>
            <person name="Papp T."/>
            <person name="Martin F.M."/>
            <person name="Miettinen O."/>
            <person name="Hibbett D.S."/>
            <person name="Nagy L.G."/>
        </authorList>
    </citation>
    <scope>NUCLEOTIDE SEQUENCE [LARGE SCALE GENOMIC DNA]</scope>
    <source>
        <strain evidence="1 2">NL-1719</strain>
    </source>
</reference>
<keyword evidence="2" id="KW-1185">Reference proteome</keyword>
<name>A0ACD3B8U2_9AGAR</name>
<evidence type="ECO:0000313" key="2">
    <source>
        <dbReference type="Proteomes" id="UP000308600"/>
    </source>
</evidence>
<sequence length="174" mass="19622">MSLSATAESTTSLMDATTSRRKKVRFLRTRAVDDPPPLRGTLQPNGRPTPLYALAWVFEQRDILGARSRPEVQRESLSNWAPENDAKYGYGLSPYLNVGEDGYIYTIVAYNRKNSLGLAPDLVIAARDALKIQEKDEYTLKWYRFPIKRVEGVDNRAKPFDYGKATSRGKMTSG</sequence>
<dbReference type="Proteomes" id="UP000308600">
    <property type="component" value="Unassembled WGS sequence"/>
</dbReference>
<organism evidence="1 2">
    <name type="scientific">Pluteus cervinus</name>
    <dbReference type="NCBI Taxonomy" id="181527"/>
    <lineage>
        <taxon>Eukaryota</taxon>
        <taxon>Fungi</taxon>
        <taxon>Dikarya</taxon>
        <taxon>Basidiomycota</taxon>
        <taxon>Agaricomycotina</taxon>
        <taxon>Agaricomycetes</taxon>
        <taxon>Agaricomycetidae</taxon>
        <taxon>Agaricales</taxon>
        <taxon>Pluteineae</taxon>
        <taxon>Pluteaceae</taxon>
        <taxon>Pluteus</taxon>
    </lineage>
</organism>
<proteinExistence type="predicted"/>